<dbReference type="InterPro" id="IPR003265">
    <property type="entry name" value="HhH-GPD_domain"/>
</dbReference>
<evidence type="ECO:0000259" key="2">
    <source>
        <dbReference type="SMART" id="SM00478"/>
    </source>
</evidence>
<dbReference type="Pfam" id="PF00730">
    <property type="entry name" value="HhH-GPD"/>
    <property type="match status" value="1"/>
</dbReference>
<dbReference type="InterPro" id="IPR023170">
    <property type="entry name" value="HhH_base_excis_C"/>
</dbReference>
<sequence>MQTRSASAATASIMKQPKRKREEIVDDSNVKIATRGRGRPRKTPRSPPSEAEEKTSPTLLTSEVQLKKPSSPVPQVKVEAASQQRQTEGSPSAAKTLPEKKYAAWSKHATSSPYPDFPRPTPEECRTAHGILERLHGDVVRENFAEPDAPSLEYYPYVMDALVVAALGQATSWANAKRAMKSMKAVYGSTFNYEAIVEGGMDKLVDALRPGGMQNRKAKILMRLLHDVKERHGRWDLQHLFNASDEEAVKEVVSYWGLGPKCAFCLLSICLKRDAFAVDTHIYRITGLWGWRPKDASKELAQAHLDARVPNEIKFALHYQFIVHGRQCPACRGNGDSMARCEYKAALKEADDPFKDPESFLMTDIAYTRWFGSLSLNKARRFGWTGFVDTMESIFEMYQEMEKLGMLPAMEVPSARPLC</sequence>
<dbReference type="EMBL" id="PUHP01000316">
    <property type="protein sequence ID" value="TQN71002.1"/>
    <property type="molecule type" value="Genomic_DNA"/>
</dbReference>
<name>A0A5Q4BV87_9PEZI</name>
<dbReference type="Gene3D" id="1.10.340.30">
    <property type="entry name" value="Hypothetical protein, domain 2"/>
    <property type="match status" value="1"/>
</dbReference>
<accession>A0A5Q4BV87</accession>
<dbReference type="SUPFAM" id="SSF48150">
    <property type="entry name" value="DNA-glycosylase"/>
    <property type="match status" value="1"/>
</dbReference>
<evidence type="ECO:0000313" key="3">
    <source>
        <dbReference type="EMBL" id="TQN71002.1"/>
    </source>
</evidence>
<feature type="domain" description="HhH-GPD" evidence="2">
    <location>
        <begin position="167"/>
        <end position="327"/>
    </location>
</feature>
<dbReference type="CDD" id="cd00056">
    <property type="entry name" value="ENDO3c"/>
    <property type="match status" value="1"/>
</dbReference>
<dbReference type="AlphaFoldDB" id="A0A5Q4BV87"/>
<dbReference type="Proteomes" id="UP000326340">
    <property type="component" value="Unassembled WGS sequence"/>
</dbReference>
<reference evidence="3 4" key="1">
    <citation type="journal article" date="2019" name="Sci. Rep.">
        <title>Colletotrichum shisoi sp. nov., an anthracnose pathogen of Perilla frutescens in Japan: molecular phylogenetic, morphological and genomic evidence.</title>
        <authorList>
            <person name="Gan P."/>
            <person name="Tsushima A."/>
            <person name="Hiroyama R."/>
            <person name="Narusaka M."/>
            <person name="Takano Y."/>
            <person name="Narusaka Y."/>
            <person name="Kawaradani M."/>
            <person name="Damm U."/>
            <person name="Shirasu K."/>
        </authorList>
    </citation>
    <scope>NUCLEOTIDE SEQUENCE [LARGE SCALE GENOMIC DNA]</scope>
    <source>
        <strain evidence="3 4">PG-2018a</strain>
    </source>
</reference>
<dbReference type="Gene3D" id="1.10.1670.10">
    <property type="entry name" value="Helix-hairpin-Helix base-excision DNA repair enzymes (C-terminal)"/>
    <property type="match status" value="1"/>
</dbReference>
<feature type="region of interest" description="Disordered" evidence="1">
    <location>
        <begin position="1"/>
        <end position="98"/>
    </location>
</feature>
<dbReference type="PANTHER" id="PTHR47203:SF1">
    <property type="entry name" value="HYPOTHETICAL BASE EXCISION DNA REPAIR PROTEIN (EUROFUNG)"/>
    <property type="match status" value="1"/>
</dbReference>
<dbReference type="Gene3D" id="3.40.50.720">
    <property type="entry name" value="NAD(P)-binding Rossmann-like Domain"/>
    <property type="match status" value="1"/>
</dbReference>
<gene>
    <name evidence="3" type="ORF">CSHISOI_04475</name>
</gene>
<proteinExistence type="predicted"/>
<evidence type="ECO:0000313" key="4">
    <source>
        <dbReference type="Proteomes" id="UP000326340"/>
    </source>
</evidence>
<dbReference type="InterPro" id="IPR011257">
    <property type="entry name" value="DNA_glycosylase"/>
</dbReference>
<organism evidence="3 4">
    <name type="scientific">Colletotrichum shisoi</name>
    <dbReference type="NCBI Taxonomy" id="2078593"/>
    <lineage>
        <taxon>Eukaryota</taxon>
        <taxon>Fungi</taxon>
        <taxon>Dikarya</taxon>
        <taxon>Ascomycota</taxon>
        <taxon>Pezizomycotina</taxon>
        <taxon>Sordariomycetes</taxon>
        <taxon>Hypocreomycetidae</taxon>
        <taxon>Glomerellales</taxon>
        <taxon>Glomerellaceae</taxon>
        <taxon>Colletotrichum</taxon>
        <taxon>Colletotrichum destructivum species complex</taxon>
    </lineage>
</organism>
<dbReference type="PANTHER" id="PTHR47203">
    <property type="match status" value="1"/>
</dbReference>
<comment type="caution">
    <text evidence="3">The sequence shown here is derived from an EMBL/GenBank/DDBJ whole genome shotgun (WGS) entry which is preliminary data.</text>
</comment>
<keyword evidence="4" id="KW-1185">Reference proteome</keyword>
<feature type="compositionally biased region" description="Polar residues" evidence="1">
    <location>
        <begin position="1"/>
        <end position="10"/>
    </location>
</feature>
<dbReference type="SMART" id="SM00478">
    <property type="entry name" value="ENDO3c"/>
    <property type="match status" value="1"/>
</dbReference>
<dbReference type="GO" id="GO:0000702">
    <property type="term" value="F:oxidized base lesion DNA N-glycosylase activity"/>
    <property type="evidence" value="ECO:0007669"/>
    <property type="project" value="UniProtKB-ARBA"/>
</dbReference>
<feature type="compositionally biased region" description="Polar residues" evidence="1">
    <location>
        <begin position="81"/>
        <end position="90"/>
    </location>
</feature>
<feature type="compositionally biased region" description="Basic residues" evidence="1">
    <location>
        <begin position="34"/>
        <end position="44"/>
    </location>
</feature>
<dbReference type="OrthoDB" id="5607at2759"/>
<dbReference type="GO" id="GO:0006285">
    <property type="term" value="P:base-excision repair, AP site formation"/>
    <property type="evidence" value="ECO:0007669"/>
    <property type="project" value="UniProtKB-ARBA"/>
</dbReference>
<protein>
    <submittedName>
        <fullName evidence="3">Putative DNA glycosylase</fullName>
    </submittedName>
</protein>
<evidence type="ECO:0000256" key="1">
    <source>
        <dbReference type="SAM" id="MobiDB-lite"/>
    </source>
</evidence>